<keyword evidence="3" id="KW-1185">Reference proteome</keyword>
<dbReference type="InParanoid" id="E9H9L2"/>
<dbReference type="HOGENOM" id="CLU_1078736_0_0_1"/>
<evidence type="ECO:0000256" key="1">
    <source>
        <dbReference type="SAM" id="Phobius"/>
    </source>
</evidence>
<proteinExistence type="predicted"/>
<evidence type="ECO:0000313" key="2">
    <source>
        <dbReference type="EMBL" id="EFX71527.1"/>
    </source>
</evidence>
<dbReference type="Proteomes" id="UP000000305">
    <property type="component" value="Unassembled WGS sequence"/>
</dbReference>
<dbReference type="KEGG" id="dpx:DAPPUDRAFT_255722"/>
<organism evidence="2 3">
    <name type="scientific">Daphnia pulex</name>
    <name type="common">Water flea</name>
    <dbReference type="NCBI Taxonomy" id="6669"/>
    <lineage>
        <taxon>Eukaryota</taxon>
        <taxon>Metazoa</taxon>
        <taxon>Ecdysozoa</taxon>
        <taxon>Arthropoda</taxon>
        <taxon>Crustacea</taxon>
        <taxon>Branchiopoda</taxon>
        <taxon>Diplostraca</taxon>
        <taxon>Cladocera</taxon>
        <taxon>Anomopoda</taxon>
        <taxon>Daphniidae</taxon>
        <taxon>Daphnia</taxon>
    </lineage>
</organism>
<gene>
    <name evidence="2" type="ORF">DAPPUDRAFT_255722</name>
</gene>
<sequence length="235" mass="26276">MAEETTGVPMSSEYCGYQTATPPPYYTTKSTYAASTYYTEAPKNYTTELSAPAYYYYKTEAPVYYAKATEYYTTTKFYLPPVNCGVVLLLVGVSLMVGSTTGVPMSRGYGGYQTATRPSYCTTKTNATTGYYTAKAQDSKKGLCPEYYTAKSAEYYTAKSAEYYTAKSAEYYTAKSAEYYTAKSAEYYTAKSAEYYTAKSAEYYTAKSAEYYTAKSAEYYTAKSADNSYYVEPEY</sequence>
<accession>E9H9L2</accession>
<dbReference type="OrthoDB" id="6404268at2759"/>
<dbReference type="PhylomeDB" id="E9H9L2"/>
<dbReference type="AlphaFoldDB" id="E9H9L2"/>
<reference evidence="2 3" key="1">
    <citation type="journal article" date="2011" name="Science">
        <title>The ecoresponsive genome of Daphnia pulex.</title>
        <authorList>
            <person name="Colbourne J.K."/>
            <person name="Pfrender M.E."/>
            <person name="Gilbert D."/>
            <person name="Thomas W.K."/>
            <person name="Tucker A."/>
            <person name="Oakley T.H."/>
            <person name="Tokishita S."/>
            <person name="Aerts A."/>
            <person name="Arnold G.J."/>
            <person name="Basu M.K."/>
            <person name="Bauer D.J."/>
            <person name="Caceres C.E."/>
            <person name="Carmel L."/>
            <person name="Casola C."/>
            <person name="Choi J.H."/>
            <person name="Detter J.C."/>
            <person name="Dong Q."/>
            <person name="Dusheyko S."/>
            <person name="Eads B.D."/>
            <person name="Frohlich T."/>
            <person name="Geiler-Samerotte K.A."/>
            <person name="Gerlach D."/>
            <person name="Hatcher P."/>
            <person name="Jogdeo S."/>
            <person name="Krijgsveld J."/>
            <person name="Kriventseva E.V."/>
            <person name="Kultz D."/>
            <person name="Laforsch C."/>
            <person name="Lindquist E."/>
            <person name="Lopez J."/>
            <person name="Manak J.R."/>
            <person name="Muller J."/>
            <person name="Pangilinan J."/>
            <person name="Patwardhan R.P."/>
            <person name="Pitluck S."/>
            <person name="Pritham E.J."/>
            <person name="Rechtsteiner A."/>
            <person name="Rho M."/>
            <person name="Rogozin I.B."/>
            <person name="Sakarya O."/>
            <person name="Salamov A."/>
            <person name="Schaack S."/>
            <person name="Shapiro H."/>
            <person name="Shiga Y."/>
            <person name="Skalitzky C."/>
            <person name="Smith Z."/>
            <person name="Souvorov A."/>
            <person name="Sung W."/>
            <person name="Tang Z."/>
            <person name="Tsuchiya D."/>
            <person name="Tu H."/>
            <person name="Vos H."/>
            <person name="Wang M."/>
            <person name="Wolf Y.I."/>
            <person name="Yamagata H."/>
            <person name="Yamada T."/>
            <person name="Ye Y."/>
            <person name="Shaw J.R."/>
            <person name="Andrews J."/>
            <person name="Crease T.J."/>
            <person name="Tang H."/>
            <person name="Lucas S.M."/>
            <person name="Robertson H.M."/>
            <person name="Bork P."/>
            <person name="Koonin E.V."/>
            <person name="Zdobnov E.M."/>
            <person name="Grigoriev I.V."/>
            <person name="Lynch M."/>
            <person name="Boore J.L."/>
        </authorList>
    </citation>
    <scope>NUCLEOTIDE SEQUENCE [LARGE SCALE GENOMIC DNA]</scope>
</reference>
<protein>
    <submittedName>
        <fullName evidence="2">Uncharacterized protein</fullName>
    </submittedName>
</protein>
<keyword evidence="1" id="KW-1133">Transmembrane helix</keyword>
<dbReference type="PANTHER" id="PTHR23263">
    <property type="entry name" value="SMALL PROLINE-RICH PROTEIN"/>
    <property type="match status" value="1"/>
</dbReference>
<evidence type="ECO:0000313" key="3">
    <source>
        <dbReference type="Proteomes" id="UP000000305"/>
    </source>
</evidence>
<name>E9H9L2_DAPPU</name>
<dbReference type="EMBL" id="GL732609">
    <property type="protein sequence ID" value="EFX71527.1"/>
    <property type="molecule type" value="Genomic_DNA"/>
</dbReference>
<keyword evidence="1" id="KW-0812">Transmembrane</keyword>
<dbReference type="PANTHER" id="PTHR23263:SF124">
    <property type="entry name" value="SMALL PROLINE-RICH PROTEIN 3"/>
    <property type="match status" value="1"/>
</dbReference>
<keyword evidence="1" id="KW-0472">Membrane</keyword>
<feature type="transmembrane region" description="Helical" evidence="1">
    <location>
        <begin position="77"/>
        <end position="97"/>
    </location>
</feature>